<comment type="caution">
    <text evidence="2">The sequence shown here is derived from an EMBL/GenBank/DDBJ whole genome shotgun (WGS) entry which is preliminary data.</text>
</comment>
<feature type="region of interest" description="Disordered" evidence="1">
    <location>
        <begin position="35"/>
        <end position="121"/>
    </location>
</feature>
<dbReference type="Proteomes" id="UP001430356">
    <property type="component" value="Unassembled WGS sequence"/>
</dbReference>
<evidence type="ECO:0000313" key="3">
    <source>
        <dbReference type="Proteomes" id="UP001430356"/>
    </source>
</evidence>
<name>A0AAW0ET00_9TRYP</name>
<feature type="region of interest" description="Disordered" evidence="1">
    <location>
        <begin position="979"/>
        <end position="1015"/>
    </location>
</feature>
<gene>
    <name evidence="2" type="ORF">NESM_000662100</name>
</gene>
<evidence type="ECO:0000313" key="2">
    <source>
        <dbReference type="EMBL" id="KAK7197168.1"/>
    </source>
</evidence>
<feature type="region of interest" description="Disordered" evidence="1">
    <location>
        <begin position="319"/>
        <end position="351"/>
    </location>
</feature>
<feature type="compositionally biased region" description="Low complexity" evidence="1">
    <location>
        <begin position="922"/>
        <end position="931"/>
    </location>
</feature>
<keyword evidence="3" id="KW-1185">Reference proteome</keyword>
<proteinExistence type="predicted"/>
<dbReference type="EMBL" id="JAECZO010000097">
    <property type="protein sequence ID" value="KAK7197168.1"/>
    <property type="molecule type" value="Genomic_DNA"/>
</dbReference>
<protein>
    <submittedName>
        <fullName evidence="2">Uncharacterized protein</fullName>
    </submittedName>
</protein>
<feature type="compositionally biased region" description="Low complexity" evidence="1">
    <location>
        <begin position="109"/>
        <end position="121"/>
    </location>
</feature>
<dbReference type="AlphaFoldDB" id="A0AAW0ET00"/>
<feature type="compositionally biased region" description="Low complexity" evidence="1">
    <location>
        <begin position="329"/>
        <end position="342"/>
    </location>
</feature>
<evidence type="ECO:0000256" key="1">
    <source>
        <dbReference type="SAM" id="MobiDB-lite"/>
    </source>
</evidence>
<feature type="compositionally biased region" description="Low complexity" evidence="1">
    <location>
        <begin position="67"/>
        <end position="81"/>
    </location>
</feature>
<reference evidence="2 3" key="1">
    <citation type="journal article" date="2021" name="MBio">
        <title>A New Model Trypanosomatid, Novymonas esmeraldas: Genomic Perception of Its 'Candidatus Pandoraea novymonadis' Endosymbiont.</title>
        <authorList>
            <person name="Zakharova A."/>
            <person name="Saura A."/>
            <person name="Butenko A."/>
            <person name="Podesvova L."/>
            <person name="Warmusova S."/>
            <person name="Kostygov A.Y."/>
            <person name="Nenarokova A."/>
            <person name="Lukes J."/>
            <person name="Opperdoes F.R."/>
            <person name="Yurchenko V."/>
        </authorList>
    </citation>
    <scope>NUCLEOTIDE SEQUENCE [LARGE SCALE GENOMIC DNA]</scope>
    <source>
        <strain evidence="2 3">E262AT.01</strain>
    </source>
</reference>
<feature type="region of interest" description="Disordered" evidence="1">
    <location>
        <begin position="911"/>
        <end position="931"/>
    </location>
</feature>
<sequence length="1042" mass="109907">MPPPPTSAAPSSAAPSSAAAAFAFPCVALPLLSPGRSLPSSTAEMEASTSRYFRDGQHPYTKRGRADAAAGSTARAAPSSAVSDLVCAEEDARSRRTEPGSGRGGRVVATTTATTTATPPLSRAAPAVATVAEDAATARYLQQLFREPMRCEQDLYRLVDVPHCRRLLAQKEASFREAVASASGSGGDGGERRATAPQEKKVAQFVSCLTAGQQQRYRGFVVEWLRHQPSLSATPNSGDVLKVVQQEQQLFLEALRREAVRRAAPGSSRLAGATTYTRLGSKLTSFAQYRRLQQMQQRLISFLEDAKAKESEGCVLLTNAPPEDEIARGGDAAAATATGEAPAQHEEEQQRAATPLQLFQRRFPSLRVLQWHLAKIYNALHGGAPAPFPNPCVRSHLAAPSTATAASAVVGLPSALPLTSLPAFRRDQADEGERDSKDEAEARGVCPAFAAHLCPGDGGTAVTALSTAALHAHVTKHLLPRLGWKTKRHQDAGGGAGVSDVGSTARVATVSLSTSFEALLKLFVAHVDTDEPRTSFRIPICVRVTRRSAPPSTKDGQSGGVACGVYHAHVMVGDAVPNVSESRHSVQVAAAEHLLLRRCTGAAERAASEGGASTTATRPTTPEAATVAAAASRAMAATVHLTRSGRIPTGHAVSHLAEGKMMGGNSVVLSASVVKAMTQQTTAAKDADLAIVFHVAAPASSVADTAAATATTDASAHSPAPLVVMAKMEHLNCTSAVSSTSAAAATDAITLTETATATPCPWLLEMLSPREMLQLDLVFGCFPGAAVQLHRVQLAETDETGDPAEEAVEQAEKELCMRVLAVESLTRQLWGSNRRHLQVRPAESLITSPTPAEVLATRSWDLLYDTLAWLLDTVARRAAYAMELAEDCDDSAADRFLYLILSNHANLVNTSASSKLRRRPNPEGGAETAESAAAVVAPTYTESRFAVRYVVQDATEIYPRYETKVSVLFEAANLRFLEPETQSDSDGDGGNEGTAATAPEEKESGVGKAASRLYRDPHTWTTQTIPFTFPTASAAAGTALLP</sequence>
<organism evidence="2 3">
    <name type="scientific">Novymonas esmeraldas</name>
    <dbReference type="NCBI Taxonomy" id="1808958"/>
    <lineage>
        <taxon>Eukaryota</taxon>
        <taxon>Discoba</taxon>
        <taxon>Euglenozoa</taxon>
        <taxon>Kinetoplastea</taxon>
        <taxon>Metakinetoplastina</taxon>
        <taxon>Trypanosomatida</taxon>
        <taxon>Trypanosomatidae</taxon>
        <taxon>Novymonas</taxon>
    </lineage>
</organism>
<accession>A0AAW0ET00</accession>